<evidence type="ECO:0008006" key="3">
    <source>
        <dbReference type="Google" id="ProtNLM"/>
    </source>
</evidence>
<dbReference type="InterPro" id="IPR029063">
    <property type="entry name" value="SAM-dependent_MTases_sf"/>
</dbReference>
<comment type="caution">
    <text evidence="1">The sequence shown here is derived from an EMBL/GenBank/DDBJ whole genome shotgun (WGS) entry which is preliminary data.</text>
</comment>
<organism evidence="1 2">
    <name type="scientific">Candidatus Daviesbacteria bacterium RIFCSPHIGHO2_02_FULL_43_12</name>
    <dbReference type="NCBI Taxonomy" id="1797776"/>
    <lineage>
        <taxon>Bacteria</taxon>
        <taxon>Candidatus Daviesiibacteriota</taxon>
    </lineage>
</organism>
<gene>
    <name evidence="1" type="ORF">A3D25_03540</name>
</gene>
<reference evidence="1 2" key="1">
    <citation type="journal article" date="2016" name="Nat. Commun.">
        <title>Thousands of microbial genomes shed light on interconnected biogeochemical processes in an aquifer system.</title>
        <authorList>
            <person name="Anantharaman K."/>
            <person name="Brown C.T."/>
            <person name="Hug L.A."/>
            <person name="Sharon I."/>
            <person name="Castelle C.J."/>
            <person name="Probst A.J."/>
            <person name="Thomas B.C."/>
            <person name="Singh A."/>
            <person name="Wilkins M.J."/>
            <person name="Karaoz U."/>
            <person name="Brodie E.L."/>
            <person name="Williams K.H."/>
            <person name="Hubbard S.S."/>
            <person name="Banfield J.F."/>
        </authorList>
    </citation>
    <scope>NUCLEOTIDE SEQUENCE [LARGE SCALE GENOMIC DNA]</scope>
</reference>
<sequence length="244" mass="26989">MLIEEIALRNPQAYSRLQALDHTPEGTSYRVDRGISHALNEGYLPFNHFAHLSQATLQNPGRVIDVFEGGCGQGRASGDLKRGIKFRFDPTMLNKFEPSEVRAWRRSLDGQTLEGLGNAITTSGITLTQAHATEAQNTDPRFQMDKIVVGDLGTYSLTTPDRFDFIFDSFGVAFHRPLEAILAYSRILRDGGIGIMRVVDGFPEDLQTMVQLMQESCLRVLICGKPTNSGVPIAELLFTKEGGQ</sequence>
<dbReference type="SUPFAM" id="SSF53335">
    <property type="entry name" value="S-adenosyl-L-methionine-dependent methyltransferases"/>
    <property type="match status" value="1"/>
</dbReference>
<dbReference type="EMBL" id="MFDD01000015">
    <property type="protein sequence ID" value="OGE39773.1"/>
    <property type="molecule type" value="Genomic_DNA"/>
</dbReference>
<proteinExistence type="predicted"/>
<dbReference type="AlphaFoldDB" id="A0A1F5KFQ0"/>
<name>A0A1F5KFQ0_9BACT</name>
<evidence type="ECO:0000313" key="2">
    <source>
        <dbReference type="Proteomes" id="UP000177328"/>
    </source>
</evidence>
<evidence type="ECO:0000313" key="1">
    <source>
        <dbReference type="EMBL" id="OGE39773.1"/>
    </source>
</evidence>
<dbReference type="Gene3D" id="3.40.50.150">
    <property type="entry name" value="Vaccinia Virus protein VP39"/>
    <property type="match status" value="1"/>
</dbReference>
<dbReference type="Proteomes" id="UP000177328">
    <property type="component" value="Unassembled WGS sequence"/>
</dbReference>
<protein>
    <recommendedName>
        <fullName evidence="3">Methyltransferase type 11 domain-containing protein</fullName>
    </recommendedName>
</protein>
<accession>A0A1F5KFQ0</accession>